<evidence type="ECO:0000313" key="2">
    <source>
        <dbReference type="EMBL" id="KAJ5597173.1"/>
    </source>
</evidence>
<reference evidence="2 3" key="1">
    <citation type="journal article" date="2023" name="IMA Fungus">
        <title>Comparative genomic study of the Penicillium genus elucidates a diverse pangenome and 15 lateral gene transfer events.</title>
        <authorList>
            <person name="Petersen C."/>
            <person name="Sorensen T."/>
            <person name="Nielsen M.R."/>
            <person name="Sondergaard T.E."/>
            <person name="Sorensen J.L."/>
            <person name="Fitzpatrick D.A."/>
            <person name="Frisvad J.C."/>
            <person name="Nielsen K.L."/>
        </authorList>
    </citation>
    <scope>NUCLEOTIDE SEQUENCE [LARGE SCALE GENOMIC DNA]</scope>
    <source>
        <strain evidence="2 3">IBT 29057</strain>
    </source>
</reference>
<comment type="caution">
    <text evidence="2">The sequence shown here is derived from an EMBL/GenBank/DDBJ whole genome shotgun (WGS) entry which is preliminary data.</text>
</comment>
<name>A0AAD6GYH1_9EURO</name>
<sequence>MNQVMRDSTILRCVLHNATYHANFKFVNGFQSIDMTDENLHGAVDFVDGITNLPTSTSGIYMNSSYINSEWLMETFSYQSILDAFGQILVGSISSHVVTTGEKDSPKIYSADASISGTNILSTVLAKCEELSFLRSVINGVLQDEFTSYWRGKSNYPSYSTSQSLRDGLEEIFRNITFSFMSSSLFQPNYTVHPLPDVNVTITSYHNVYKYTQSILWTAYGIAIGVSLVSVIAGVMVYFSNHGSYSTKFSTIFRVTQGASVSTKLNTRDYSGFDPLPDHVAQAEILPRRGASCFENSSSGIALDHLQKDSELPN</sequence>
<keyword evidence="1" id="KW-0812">Transmembrane</keyword>
<dbReference type="Proteomes" id="UP001216150">
    <property type="component" value="Unassembled WGS sequence"/>
</dbReference>
<organism evidence="2 3">
    <name type="scientific">Penicillium hetheringtonii</name>
    <dbReference type="NCBI Taxonomy" id="911720"/>
    <lineage>
        <taxon>Eukaryota</taxon>
        <taxon>Fungi</taxon>
        <taxon>Dikarya</taxon>
        <taxon>Ascomycota</taxon>
        <taxon>Pezizomycotina</taxon>
        <taxon>Eurotiomycetes</taxon>
        <taxon>Eurotiomycetidae</taxon>
        <taxon>Eurotiales</taxon>
        <taxon>Aspergillaceae</taxon>
        <taxon>Penicillium</taxon>
    </lineage>
</organism>
<evidence type="ECO:0000313" key="3">
    <source>
        <dbReference type="Proteomes" id="UP001216150"/>
    </source>
</evidence>
<accession>A0AAD6GYH1</accession>
<gene>
    <name evidence="2" type="ORF">N7450_003631</name>
</gene>
<keyword evidence="1" id="KW-1133">Transmembrane helix</keyword>
<dbReference type="AlphaFoldDB" id="A0AAD6GYH1"/>
<feature type="transmembrane region" description="Helical" evidence="1">
    <location>
        <begin position="215"/>
        <end position="239"/>
    </location>
</feature>
<protein>
    <submittedName>
        <fullName evidence="2">Uncharacterized protein</fullName>
    </submittedName>
</protein>
<proteinExistence type="predicted"/>
<dbReference type="PANTHER" id="PTHR35041">
    <property type="entry name" value="MEDIATOR OF RNA POLYMERASE II TRANSCRIPTION SUBUNIT 1"/>
    <property type="match status" value="1"/>
</dbReference>
<dbReference type="EMBL" id="JAQJAC010000002">
    <property type="protein sequence ID" value="KAJ5597173.1"/>
    <property type="molecule type" value="Genomic_DNA"/>
</dbReference>
<evidence type="ECO:0000256" key="1">
    <source>
        <dbReference type="SAM" id="Phobius"/>
    </source>
</evidence>
<dbReference type="PANTHER" id="PTHR35041:SF6">
    <property type="entry name" value="FORMYLMETHIONINE DEFORMYLASE-LIKE PROTEIN-RELATED"/>
    <property type="match status" value="1"/>
</dbReference>
<keyword evidence="3" id="KW-1185">Reference proteome</keyword>
<keyword evidence="1" id="KW-0472">Membrane</keyword>